<comment type="caution">
    <text evidence="2">The sequence shown here is derived from an EMBL/GenBank/DDBJ whole genome shotgun (WGS) entry which is preliminary data.</text>
</comment>
<sequence>MSHYTELSPQEKGKILAFIDKYKKTGKTENLSHSGQPSALNDNEKNALINEVTKNRHEPLHEVINKLKLSCSLTTAKQTLYDAEIHSHIATKKPFISKRHASACISWCEKYKEKTARNWVQVIFSDESSIEIGKHDQKSVMVWECFVGGIKGPLIFCENKEGNEKINSNTYVRILNKHLHPFHHTVCELTGKAATFQQNNASIHTTKITKD</sequence>
<dbReference type="Proteomes" id="UP000684084">
    <property type="component" value="Unassembled WGS sequence"/>
</dbReference>
<dbReference type="GO" id="GO:0015074">
    <property type="term" value="P:DNA integration"/>
    <property type="evidence" value="ECO:0007669"/>
    <property type="project" value="InterPro"/>
</dbReference>
<evidence type="ECO:0000313" key="2">
    <source>
        <dbReference type="EMBL" id="CAB5373269.1"/>
    </source>
</evidence>
<dbReference type="GO" id="GO:0003677">
    <property type="term" value="F:DNA binding"/>
    <property type="evidence" value="ECO:0007669"/>
    <property type="project" value="InterPro"/>
</dbReference>
<evidence type="ECO:0000313" key="3">
    <source>
        <dbReference type="Proteomes" id="UP000684084"/>
    </source>
</evidence>
<name>A0A915ZE35_9GLOM</name>
<dbReference type="OrthoDB" id="2431447at2759"/>
<reference evidence="2" key="1">
    <citation type="submission" date="2020-05" db="EMBL/GenBank/DDBJ databases">
        <authorList>
            <person name="Rincon C."/>
            <person name="Sanders R I."/>
            <person name="Robbins C."/>
            <person name="Chaturvedi A."/>
        </authorList>
    </citation>
    <scope>NUCLEOTIDE SEQUENCE</scope>
    <source>
        <strain evidence="2">CHB12</strain>
    </source>
</reference>
<accession>A0A915ZE35</accession>
<feature type="domain" description="Transposase Tc1-like" evidence="1">
    <location>
        <begin position="46"/>
        <end position="112"/>
    </location>
</feature>
<dbReference type="Pfam" id="PF01498">
    <property type="entry name" value="HTH_Tnp_Tc3_2"/>
    <property type="match status" value="1"/>
</dbReference>
<protein>
    <recommendedName>
        <fullName evidence="1">Transposase Tc1-like domain-containing protein</fullName>
    </recommendedName>
</protein>
<evidence type="ECO:0000259" key="1">
    <source>
        <dbReference type="Pfam" id="PF01498"/>
    </source>
</evidence>
<dbReference type="EMBL" id="CAGKOT010000031">
    <property type="protein sequence ID" value="CAB5373269.1"/>
    <property type="molecule type" value="Genomic_DNA"/>
</dbReference>
<proteinExistence type="predicted"/>
<dbReference type="AlphaFoldDB" id="A0A915ZE35"/>
<organism evidence="2 3">
    <name type="scientific">Rhizophagus irregularis</name>
    <dbReference type="NCBI Taxonomy" id="588596"/>
    <lineage>
        <taxon>Eukaryota</taxon>
        <taxon>Fungi</taxon>
        <taxon>Fungi incertae sedis</taxon>
        <taxon>Mucoromycota</taxon>
        <taxon>Glomeromycotina</taxon>
        <taxon>Glomeromycetes</taxon>
        <taxon>Glomerales</taxon>
        <taxon>Glomeraceae</taxon>
        <taxon>Rhizophagus</taxon>
    </lineage>
</organism>
<dbReference type="GO" id="GO:0006313">
    <property type="term" value="P:DNA transposition"/>
    <property type="evidence" value="ECO:0007669"/>
    <property type="project" value="InterPro"/>
</dbReference>
<gene>
    <name evidence="2" type="ORF">CHRIB12_LOCUS13969</name>
</gene>
<dbReference type="InterPro" id="IPR002492">
    <property type="entry name" value="Transposase_Tc1-like"/>
</dbReference>